<evidence type="ECO:0000313" key="2">
    <source>
        <dbReference type="Proteomes" id="UP000222106"/>
    </source>
</evidence>
<comment type="caution">
    <text evidence="1">The sequence shown here is derived from an EMBL/GenBank/DDBJ whole genome shotgun (WGS) entry which is preliminary data.</text>
</comment>
<protein>
    <submittedName>
        <fullName evidence="1">Uncharacterized protein</fullName>
    </submittedName>
</protein>
<reference evidence="1 2" key="1">
    <citation type="submission" date="2017-10" db="EMBL/GenBank/DDBJ databases">
        <title>Sequencing the genomes of 1000 actinobacteria strains.</title>
        <authorList>
            <person name="Klenk H.-P."/>
        </authorList>
    </citation>
    <scope>NUCLEOTIDE SEQUENCE [LARGE SCALE GENOMIC DNA]</scope>
    <source>
        <strain evidence="1 2">DSM 21838</strain>
    </source>
</reference>
<evidence type="ECO:0000313" key="1">
    <source>
        <dbReference type="EMBL" id="PFG40607.1"/>
    </source>
</evidence>
<dbReference type="AlphaFoldDB" id="A0A2A9ENE1"/>
<gene>
    <name evidence="1" type="ORF">ATJ97_3138</name>
</gene>
<proteinExistence type="predicted"/>
<keyword evidence="2" id="KW-1185">Reference proteome</keyword>
<dbReference type="EMBL" id="PDJI01000004">
    <property type="protein sequence ID" value="PFG40607.1"/>
    <property type="molecule type" value="Genomic_DNA"/>
</dbReference>
<name>A0A2A9ENE1_9MICO</name>
<sequence length="107" mass="11045">MTENTIVPTAYADAARLIIGLINDTEDADQALQRVAVNASRTELIHLAFAALHTAAEMVSAEAAASVLAGEEGVPGPALEALTDSYSRALKRLRGEPDAPGDTGEAS</sequence>
<dbReference type="Proteomes" id="UP000222106">
    <property type="component" value="Unassembled WGS sequence"/>
</dbReference>
<organism evidence="1 2">
    <name type="scientific">Georgenia soli</name>
    <dbReference type="NCBI Taxonomy" id="638953"/>
    <lineage>
        <taxon>Bacteria</taxon>
        <taxon>Bacillati</taxon>
        <taxon>Actinomycetota</taxon>
        <taxon>Actinomycetes</taxon>
        <taxon>Micrococcales</taxon>
        <taxon>Bogoriellaceae</taxon>
        <taxon>Georgenia</taxon>
    </lineage>
</organism>
<dbReference type="RefSeq" id="WP_098484494.1">
    <property type="nucleotide sequence ID" value="NZ_PDJI01000004.1"/>
</dbReference>
<accession>A0A2A9ENE1</accession>